<feature type="domain" description="Tse2 ADP-ribosyltransferase toxin" evidence="4">
    <location>
        <begin position="1975"/>
        <end position="2064"/>
    </location>
</feature>
<keyword evidence="7" id="KW-1185">Reference proteome</keyword>
<dbReference type="InterPro" id="IPR041018">
    <property type="entry name" value="ADPRTs_Tse2"/>
</dbReference>
<evidence type="ECO:0000259" key="5">
    <source>
        <dbReference type="Pfam" id="PF25023"/>
    </source>
</evidence>
<evidence type="ECO:0000256" key="2">
    <source>
        <dbReference type="SAM" id="MobiDB-lite"/>
    </source>
</evidence>
<evidence type="ECO:0000256" key="3">
    <source>
        <dbReference type="SAM" id="SignalP"/>
    </source>
</evidence>
<feature type="region of interest" description="Disordered" evidence="2">
    <location>
        <begin position="195"/>
        <end position="216"/>
    </location>
</feature>
<dbReference type="InterPro" id="IPR056823">
    <property type="entry name" value="TEN-like_YD-shell"/>
</dbReference>
<dbReference type="NCBIfam" id="TIGR03696">
    <property type="entry name" value="Rhs_assc_core"/>
    <property type="match status" value="1"/>
</dbReference>
<dbReference type="InterPro" id="IPR006530">
    <property type="entry name" value="YD"/>
</dbReference>
<accession>A0AAE3GK41</accession>
<dbReference type="Pfam" id="PF25023">
    <property type="entry name" value="TEN_YD-shell"/>
    <property type="match status" value="1"/>
</dbReference>
<evidence type="ECO:0000259" key="4">
    <source>
        <dbReference type="Pfam" id="PF18648"/>
    </source>
</evidence>
<proteinExistence type="predicted"/>
<dbReference type="InterPro" id="IPR031325">
    <property type="entry name" value="RHS_repeat"/>
</dbReference>
<feature type="region of interest" description="Disordered" evidence="2">
    <location>
        <begin position="364"/>
        <end position="398"/>
    </location>
</feature>
<feature type="region of interest" description="Disordered" evidence="2">
    <location>
        <begin position="1947"/>
        <end position="2013"/>
    </location>
</feature>
<organism evidence="6 7">
    <name type="scientific">Goodfellowiella coeruleoviolacea</name>
    <dbReference type="NCBI Taxonomy" id="334858"/>
    <lineage>
        <taxon>Bacteria</taxon>
        <taxon>Bacillati</taxon>
        <taxon>Actinomycetota</taxon>
        <taxon>Actinomycetes</taxon>
        <taxon>Pseudonocardiales</taxon>
        <taxon>Pseudonocardiaceae</taxon>
        <taxon>Goodfellowiella</taxon>
    </lineage>
</organism>
<dbReference type="NCBIfam" id="TIGR01643">
    <property type="entry name" value="YD_repeat_2x"/>
    <property type="match status" value="3"/>
</dbReference>
<dbReference type="InterPro" id="IPR050708">
    <property type="entry name" value="T6SS_VgrG/RHS"/>
</dbReference>
<dbReference type="PROSITE" id="PS51318">
    <property type="entry name" value="TAT"/>
    <property type="match status" value="1"/>
</dbReference>
<dbReference type="InterPro" id="IPR006311">
    <property type="entry name" value="TAT_signal"/>
</dbReference>
<evidence type="ECO:0000256" key="1">
    <source>
        <dbReference type="ARBA" id="ARBA00022737"/>
    </source>
</evidence>
<feature type="compositionally biased region" description="Polar residues" evidence="2">
    <location>
        <begin position="1578"/>
        <end position="1595"/>
    </location>
</feature>
<evidence type="ECO:0000313" key="7">
    <source>
        <dbReference type="Proteomes" id="UP001206128"/>
    </source>
</evidence>
<feature type="compositionally biased region" description="Basic and acidic residues" evidence="2">
    <location>
        <begin position="2000"/>
        <end position="2013"/>
    </location>
</feature>
<dbReference type="Pfam" id="PF05593">
    <property type="entry name" value="RHS_repeat"/>
    <property type="match status" value="1"/>
</dbReference>
<protein>
    <submittedName>
        <fullName evidence="6">RHS repeat-associated core domain-containing protein</fullName>
    </submittedName>
</protein>
<dbReference type="PANTHER" id="PTHR32305">
    <property type="match status" value="1"/>
</dbReference>
<dbReference type="RefSeq" id="WP_253778837.1">
    <property type="nucleotide sequence ID" value="NZ_JAMTCK010000020.1"/>
</dbReference>
<comment type="caution">
    <text evidence="6">The sequence shown here is derived from an EMBL/GenBank/DDBJ whole genome shotgun (WGS) entry which is preliminary data.</text>
</comment>
<name>A0AAE3GK41_9PSEU</name>
<dbReference type="PANTHER" id="PTHR32305:SF17">
    <property type="entry name" value="TRNA NUCLEASE WAPA"/>
    <property type="match status" value="1"/>
</dbReference>
<keyword evidence="1" id="KW-0677">Repeat</keyword>
<dbReference type="InterPro" id="IPR022385">
    <property type="entry name" value="Rhs_assc_core"/>
</dbReference>
<sequence length="2080" mass="227617">MSRRTSSRQRLSRIGASAIALAVAASLVSPEVAGAQTSPEWSAPKEKSVSGVNARAEAPGPDPAEEKALTGTPAVRWPAPAAGEVSLAATLRAADTTALTKVGDLPVRVGVAPATRTGDQTLAAAAPDRVRVEVLDKRLDGPVLRVVTPAGTARAAAQRPLSVEVDYSSYRDAYGGDWATRLRLAALPECALSTPERDECQPRQLPTRNDGSGTLTAALTPGSADQAGTGLFAVTAAASSGAGDFQASSLSPGATWTAGGSSGDFTWEYPMPTPPAIGGPEPELELSYSSGSVDARTSATNNQPSWVGEGFDFTPGGYIERRYASCSTDMTGGNNTKKTGDLCWRTDNASMSLNGSAVELVRDDATGKWRPRNDDGSRIERLSGRDNGDGGDKDDNKGEYWKITTRDGTQYFFGLHKLPGWTTGKAVTNSVWTVPVFGNQTGEPCRQSTFDASWCQQAWRWNLDYVVDAHGNTMSFFYRTETNNYARNMTATKVSTYVRDGYLERIDYGQRDGAVYTTPPVGQVAFTVEDRCIPGTSCVTSQPANWPDTPLDQACTSTTSCTNKYTPTFWTQKRLARITTKVWNGTAPKDVDSWTFTHSFPAPGDGTRAGMWLASIKRTGLVGGTASLPEVNFDGIQLANRVDGIDGIPPMKWWRIKAIRSETGGELAVTYLPTECSAPGNLPAEDNNTKRCHPLKWTPDSLDDLAAERHDWFHKYVVSQVTEKDLATGQAPKVTQLEYTGKPAWRHDDEDGLVPTERKTWSQWRGYDRVQVRTGTPGGVQSQQEVLYFQGMDDDLTAAGGHKDVKVVDSTGTAWEDTNELAGAERERVTYDRPGGTVTNRSITDPWISAPTATSTRSWGTTKAYRVAEARVRELEVLGSGSQRQTGADNELDAEGRLVRTVDHNDLADPDDDTCTRYSYARNDAANLVDLPYLTETVAVACDKQPDLPTDLIASERLYYDNNDTLGAAPVRGDVTRKEEFNGWVNGVATYQTVERSVYDDYGRQVETYDVFNKKSTVSYSSSVGGPVTKVVSTNPLGQSSTLEIEPAWGEELVAVDTNGKRSEWAYDPLGRVTKTWAPGRDRSQSPTTEHSYLIRTDGANVVTNRTLQPDGGYVTDYDLFDGQMRERQSQEPAPGGGRVVTDTIHDGRGLVVKDNGPYYNDAPPGTDVLIPDEAQLPAQTITEYDGLDRPTAEIFKVEGVEKWRTTHSYVGDRHDIDPPQGETPTSQIVDNEGRLIELRQYQGDSPTGEYDRTTYTYTKFGQLETVTDPAGNVWRHEYDLLGREIRTTDPDRGVTEMTYNDADQVVSRKDGRGTTLFYDYDALGRATAVHEGAPDGPKRAEWRYDVLADGTPAPGLPTASIRYVDGNAYRTDILGYDKGNQPTGMSITIPAAEGKLAGTYKFTSGYGADGDLVSATMPAVGGLAEETLTYGYNSLGLPSTLTGKSTYVTDTSYTPYAEPQQMTLSAGGKWVKRSLEYEIGTRRVIRSVTERETAGRRLSNVSYDYDQAGNVTRVANQPGADTGEATDVQCFGYDYLRRMTGAWTPGDGNCSAAPSAGTLGGPAPYWHAWTYDKVGNRRSQTTTAPDGKSTTSTYEYPEPGKARPHAVNKVTTTGPSGTRVDEYGYDEAGNTTTRKLASGVNQTLEWDAEGALAKVTDNGKVTSYLYDADGDRLLRRDATGTTLYLGATEVLLTPTGEIQPTRYYYLHDELVAVRGPDGALDWISSDLAGTGELAIDADTQEFQRRRITPFGEERGLKSAAWPGNKGFVGGTVDSSTGLTQLGERAYDPSTGRFISPDPVIDFAEPQQTNAYAYANNSPVTFSDPDGQFWGIVIRFVAKKVVVPVVKKYAVPVLKRVGHWIWSPMRGFFGKVFSFIKKMIFHYVKVFITKTVKKFVVKVIKVAKKVLVKLKKSKFVKAVRKAVKKAVDKVKSVGKKIKKIIKRIVKRERKQRKKKEHEESKPTPRLYAIGKREEPPSINPNRSGDYDTDGNGNVLPQRPPDPKGKSTFDSEDHLTDRVGGQMWMLPEGTKLPEGLDWYNDNDPPGHHTIYPTRKMSIQEFKSKIEGLPWVYQKKVKKKSN</sequence>
<keyword evidence="3" id="KW-0732">Signal</keyword>
<dbReference type="Pfam" id="PF18648">
    <property type="entry name" value="ADPRTs_Tse2"/>
    <property type="match status" value="1"/>
</dbReference>
<feature type="region of interest" description="Disordered" evidence="2">
    <location>
        <begin position="1578"/>
        <end position="1622"/>
    </location>
</feature>
<dbReference type="EMBL" id="JAMTCK010000020">
    <property type="protein sequence ID" value="MCP2169676.1"/>
    <property type="molecule type" value="Genomic_DNA"/>
</dbReference>
<feature type="chain" id="PRO_5042080455" evidence="3">
    <location>
        <begin position="36"/>
        <end position="2080"/>
    </location>
</feature>
<evidence type="ECO:0000313" key="6">
    <source>
        <dbReference type="EMBL" id="MCP2169676.1"/>
    </source>
</evidence>
<feature type="domain" description="Teneurin-like YD-shell" evidence="5">
    <location>
        <begin position="1622"/>
        <end position="1820"/>
    </location>
</feature>
<dbReference type="Gene3D" id="2.180.10.10">
    <property type="entry name" value="RHS repeat-associated core"/>
    <property type="match status" value="1"/>
</dbReference>
<dbReference type="Proteomes" id="UP001206128">
    <property type="component" value="Unassembled WGS sequence"/>
</dbReference>
<gene>
    <name evidence="6" type="ORF">LX83_006562</name>
</gene>
<feature type="compositionally biased region" description="Polar residues" evidence="2">
    <location>
        <begin position="204"/>
        <end position="216"/>
    </location>
</feature>
<feature type="signal peptide" evidence="3">
    <location>
        <begin position="1"/>
        <end position="35"/>
    </location>
</feature>
<feature type="region of interest" description="Disordered" evidence="2">
    <location>
        <begin position="32"/>
        <end position="76"/>
    </location>
</feature>
<reference evidence="6" key="1">
    <citation type="submission" date="2022-06" db="EMBL/GenBank/DDBJ databases">
        <title>Genomic Encyclopedia of Archaeal and Bacterial Type Strains, Phase II (KMG-II): from individual species to whole genera.</title>
        <authorList>
            <person name="Goeker M."/>
        </authorList>
    </citation>
    <scope>NUCLEOTIDE SEQUENCE</scope>
    <source>
        <strain evidence="6">DSM 43935</strain>
    </source>
</reference>